<evidence type="ECO:0000256" key="3">
    <source>
        <dbReference type="PROSITE-ProRule" id="PRU00169"/>
    </source>
</evidence>
<evidence type="ECO:0000313" key="7">
    <source>
        <dbReference type="Proteomes" id="UP000289794"/>
    </source>
</evidence>
<evidence type="ECO:0000256" key="1">
    <source>
        <dbReference type="ARBA" id="ARBA00018672"/>
    </source>
</evidence>
<dbReference type="InterPro" id="IPR046947">
    <property type="entry name" value="LytR-like"/>
</dbReference>
<keyword evidence="3" id="KW-0597">Phosphoprotein</keyword>
<sequence length="256" mass="29697">MSIKIAVCEDSQKDAKQLCDQISRYCYENSLPPYETDIYTDGSEFCRYCVPGAYDMVFMDIYLENEDGMQVVRNLRKLDKECPIVFFTRSTDHAVEAFEVNAAHYLTKPLDYSRLAEALDRCQKLHERQSKFILLPVGKALRKVCTAEIVFIEVFDNISIVHLEKEDISVRAPLKHLEEDIRRADEHADFLRCHRSYLVNMNWITALRSDFFLMYTGIPVPISKYTKKKVIQAYEEFALKQVRDTCISQPVPGGQP</sequence>
<dbReference type="PANTHER" id="PTHR37299">
    <property type="entry name" value="TRANSCRIPTIONAL REGULATOR-RELATED"/>
    <property type="match status" value="1"/>
</dbReference>
<evidence type="ECO:0000259" key="4">
    <source>
        <dbReference type="PROSITE" id="PS50110"/>
    </source>
</evidence>
<dbReference type="PANTHER" id="PTHR37299:SF1">
    <property type="entry name" value="STAGE 0 SPORULATION PROTEIN A HOMOLOG"/>
    <property type="match status" value="1"/>
</dbReference>
<dbReference type="InterPro" id="IPR007492">
    <property type="entry name" value="LytTR_DNA-bd_dom"/>
</dbReference>
<dbReference type="KEGG" id="bpro:PMF13cell1_03885"/>
<dbReference type="EMBL" id="CP035945">
    <property type="protein sequence ID" value="QBE98319.1"/>
    <property type="molecule type" value="Genomic_DNA"/>
</dbReference>
<dbReference type="Pfam" id="PF00072">
    <property type="entry name" value="Response_reg"/>
    <property type="match status" value="1"/>
</dbReference>
<accession>A0A4P6M168</accession>
<evidence type="ECO:0000259" key="5">
    <source>
        <dbReference type="PROSITE" id="PS50930"/>
    </source>
</evidence>
<feature type="modified residue" description="4-aspartylphosphate" evidence="3">
    <location>
        <position position="60"/>
    </location>
</feature>
<evidence type="ECO:0000256" key="2">
    <source>
        <dbReference type="ARBA" id="ARBA00024867"/>
    </source>
</evidence>
<dbReference type="SMART" id="SM00448">
    <property type="entry name" value="REC"/>
    <property type="match status" value="1"/>
</dbReference>
<dbReference type="RefSeq" id="WP_130181774.1">
    <property type="nucleotide sequence ID" value="NZ_CP035945.1"/>
</dbReference>
<dbReference type="Pfam" id="PF04397">
    <property type="entry name" value="LytTR"/>
    <property type="match status" value="1"/>
</dbReference>
<dbReference type="GO" id="GO:0003677">
    <property type="term" value="F:DNA binding"/>
    <property type="evidence" value="ECO:0007669"/>
    <property type="project" value="InterPro"/>
</dbReference>
<dbReference type="AlphaFoldDB" id="A0A4P6M168"/>
<comment type="function">
    <text evidence="2">May play the central regulatory role in sporulation. It may be an element of the effector pathway responsible for the activation of sporulation genes in response to nutritional stress. Spo0A may act in concert with spo0H (a sigma factor) to control the expression of some genes that are critical to the sporulation process.</text>
</comment>
<evidence type="ECO:0000313" key="6">
    <source>
        <dbReference type="EMBL" id="QBE98319.1"/>
    </source>
</evidence>
<dbReference type="GO" id="GO:0000156">
    <property type="term" value="F:phosphorelay response regulator activity"/>
    <property type="evidence" value="ECO:0007669"/>
    <property type="project" value="InterPro"/>
</dbReference>
<name>A0A4P6M168_9FIRM</name>
<protein>
    <recommendedName>
        <fullName evidence="1">Stage 0 sporulation protein A homolog</fullName>
    </recommendedName>
</protein>
<dbReference type="PROSITE" id="PS50930">
    <property type="entry name" value="HTH_LYTTR"/>
    <property type="match status" value="1"/>
</dbReference>
<proteinExistence type="predicted"/>
<dbReference type="Gene3D" id="2.40.50.1020">
    <property type="entry name" value="LytTr DNA-binding domain"/>
    <property type="match status" value="1"/>
</dbReference>
<dbReference type="Gene3D" id="3.40.50.2300">
    <property type="match status" value="1"/>
</dbReference>
<feature type="domain" description="Response regulatory" evidence="4">
    <location>
        <begin position="4"/>
        <end position="123"/>
    </location>
</feature>
<dbReference type="Proteomes" id="UP000289794">
    <property type="component" value="Chromosome"/>
</dbReference>
<gene>
    <name evidence="6" type="primary">ypdB_4</name>
    <name evidence="6" type="ORF">PMF13cell1_03885</name>
</gene>
<dbReference type="PROSITE" id="PS50110">
    <property type="entry name" value="RESPONSE_REGULATORY"/>
    <property type="match status" value="1"/>
</dbReference>
<dbReference type="SMART" id="SM00850">
    <property type="entry name" value="LytTR"/>
    <property type="match status" value="1"/>
</dbReference>
<dbReference type="InterPro" id="IPR011006">
    <property type="entry name" value="CheY-like_superfamily"/>
</dbReference>
<organism evidence="6 7">
    <name type="scientific">Blautia producta</name>
    <dbReference type="NCBI Taxonomy" id="33035"/>
    <lineage>
        <taxon>Bacteria</taxon>
        <taxon>Bacillati</taxon>
        <taxon>Bacillota</taxon>
        <taxon>Clostridia</taxon>
        <taxon>Lachnospirales</taxon>
        <taxon>Lachnospiraceae</taxon>
        <taxon>Blautia</taxon>
    </lineage>
</organism>
<dbReference type="SUPFAM" id="SSF52172">
    <property type="entry name" value="CheY-like"/>
    <property type="match status" value="1"/>
</dbReference>
<dbReference type="InterPro" id="IPR001789">
    <property type="entry name" value="Sig_transdc_resp-reg_receiver"/>
</dbReference>
<feature type="domain" description="HTH LytTR-type" evidence="5">
    <location>
        <begin position="133"/>
        <end position="236"/>
    </location>
</feature>
<reference evidence="6 7" key="1">
    <citation type="submission" date="2019-01" db="EMBL/GenBank/DDBJ databases">
        <title>PMF-metabolizing Aryl O-demethylase.</title>
        <authorList>
            <person name="Kim M."/>
        </authorList>
    </citation>
    <scope>NUCLEOTIDE SEQUENCE [LARGE SCALE GENOMIC DNA]</scope>
    <source>
        <strain evidence="6 7">PMF1</strain>
    </source>
</reference>